<feature type="non-terminal residue" evidence="4">
    <location>
        <position position="1"/>
    </location>
</feature>
<evidence type="ECO:0000313" key="4">
    <source>
        <dbReference type="EMBL" id="SVD54689.1"/>
    </source>
</evidence>
<dbReference type="Gene3D" id="1.20.1060.10">
    <property type="entry name" value="Taq DNA Polymerase, Chain T, domain 4"/>
    <property type="match status" value="1"/>
</dbReference>
<dbReference type="EMBL" id="UINC01157605">
    <property type="protein sequence ID" value="SVD54689.1"/>
    <property type="molecule type" value="Genomic_DNA"/>
</dbReference>
<dbReference type="Gene3D" id="3.30.420.10">
    <property type="entry name" value="Ribonuclease H-like superfamily/Ribonuclease H"/>
    <property type="match status" value="1"/>
</dbReference>
<feature type="domain" description="DNA-directed DNA polymerase family A palm" evidence="2">
    <location>
        <begin position="175"/>
        <end position="277"/>
    </location>
</feature>
<dbReference type="InterPro" id="IPR012337">
    <property type="entry name" value="RNaseH-like_sf"/>
</dbReference>
<dbReference type="CDD" id="cd06139">
    <property type="entry name" value="DNA_polA_I_Ecoli_like_exo"/>
    <property type="match status" value="1"/>
</dbReference>
<protein>
    <recommendedName>
        <fullName evidence="5">3'-5' exonuclease domain-containing protein</fullName>
    </recommendedName>
</protein>
<evidence type="ECO:0008006" key="5">
    <source>
        <dbReference type="Google" id="ProtNLM"/>
    </source>
</evidence>
<dbReference type="GO" id="GO:0006261">
    <property type="term" value="P:DNA-templated DNA replication"/>
    <property type="evidence" value="ECO:0007669"/>
    <property type="project" value="InterPro"/>
</dbReference>
<evidence type="ECO:0000256" key="1">
    <source>
        <dbReference type="ARBA" id="ARBA00022705"/>
    </source>
</evidence>
<proteinExistence type="predicted"/>
<name>A0A382W7L7_9ZZZZ</name>
<evidence type="ECO:0000259" key="3">
    <source>
        <dbReference type="Pfam" id="PF01612"/>
    </source>
</evidence>
<gene>
    <name evidence="4" type="ORF">METZ01_LOCUS407543</name>
</gene>
<dbReference type="SUPFAM" id="SSF56672">
    <property type="entry name" value="DNA/RNA polymerases"/>
    <property type="match status" value="1"/>
</dbReference>
<dbReference type="AlphaFoldDB" id="A0A382W7L7"/>
<dbReference type="Pfam" id="PF00476">
    <property type="entry name" value="DNA_pol_A"/>
    <property type="match status" value="1"/>
</dbReference>
<dbReference type="InterPro" id="IPR002298">
    <property type="entry name" value="DNA_polymerase_A"/>
</dbReference>
<dbReference type="SUPFAM" id="SSF53098">
    <property type="entry name" value="Ribonuclease H-like"/>
    <property type="match status" value="1"/>
</dbReference>
<dbReference type="GO" id="GO:0006302">
    <property type="term" value="P:double-strand break repair"/>
    <property type="evidence" value="ECO:0007669"/>
    <property type="project" value="TreeGrafter"/>
</dbReference>
<keyword evidence="1" id="KW-0235">DNA replication</keyword>
<dbReference type="InterPro" id="IPR043502">
    <property type="entry name" value="DNA/RNA_pol_sf"/>
</dbReference>
<dbReference type="Pfam" id="PF01612">
    <property type="entry name" value="DNA_pol_A_exo1"/>
    <property type="match status" value="1"/>
</dbReference>
<evidence type="ECO:0000259" key="2">
    <source>
        <dbReference type="Pfam" id="PF00476"/>
    </source>
</evidence>
<reference evidence="4" key="1">
    <citation type="submission" date="2018-05" db="EMBL/GenBank/DDBJ databases">
        <authorList>
            <person name="Lanie J.A."/>
            <person name="Ng W.-L."/>
            <person name="Kazmierczak K.M."/>
            <person name="Andrzejewski T.M."/>
            <person name="Davidsen T.M."/>
            <person name="Wayne K.J."/>
            <person name="Tettelin H."/>
            <person name="Glass J.I."/>
            <person name="Rusch D."/>
            <person name="Podicherti R."/>
            <person name="Tsui H.-C.T."/>
            <person name="Winkler M.E."/>
        </authorList>
    </citation>
    <scope>NUCLEOTIDE SEQUENCE</scope>
</reference>
<dbReference type="PANTHER" id="PTHR10133">
    <property type="entry name" value="DNA POLYMERASE I"/>
    <property type="match status" value="1"/>
</dbReference>
<feature type="domain" description="3'-5' exonuclease" evidence="3">
    <location>
        <begin position="3"/>
        <end position="142"/>
    </location>
</feature>
<dbReference type="GO" id="GO:0003677">
    <property type="term" value="F:DNA binding"/>
    <property type="evidence" value="ECO:0007669"/>
    <property type="project" value="InterPro"/>
</dbReference>
<dbReference type="InterPro" id="IPR036397">
    <property type="entry name" value="RNaseH_sf"/>
</dbReference>
<dbReference type="InterPro" id="IPR002562">
    <property type="entry name" value="3'-5'_exonuclease_dom"/>
</dbReference>
<dbReference type="PANTHER" id="PTHR10133:SF27">
    <property type="entry name" value="DNA POLYMERASE NU"/>
    <property type="match status" value="1"/>
</dbReference>
<feature type="non-terminal residue" evidence="4">
    <location>
        <position position="279"/>
    </location>
</feature>
<organism evidence="4">
    <name type="scientific">marine metagenome</name>
    <dbReference type="NCBI Taxonomy" id="408172"/>
    <lineage>
        <taxon>unclassified sequences</taxon>
        <taxon>metagenomes</taxon>
        <taxon>ecological metagenomes</taxon>
    </lineage>
</organism>
<dbReference type="GO" id="GO:0003887">
    <property type="term" value="F:DNA-directed DNA polymerase activity"/>
    <property type="evidence" value="ECO:0007669"/>
    <property type="project" value="InterPro"/>
</dbReference>
<accession>A0A382W7L7</accession>
<dbReference type="GO" id="GO:0008408">
    <property type="term" value="F:3'-5' exonuclease activity"/>
    <property type="evidence" value="ECO:0007669"/>
    <property type="project" value="InterPro"/>
</dbReference>
<sequence length="279" mass="30680">GLSFAIKTGHAWYVPVGHTEGTQVSFSEGLTLLRPLFEDESINKIAHNANFDLMVLGTAGIDVKTLGFDTMIAAALCGYRSIGLKQLSLELFNQNMTDIKTLIGVGKKQITMAEVPIEQAGPYAASDADFTWRLYENLKQEIQDHQADYINKEVEIPLLPVIIEMQRNGMIIDKAALADMSEQLGTEVELIKQATTSVIGGRKLNLASNQQVADLLIGELGAPKTRKTKTGWSMDANALEKIQESPGLDDRIYQIADAVLKFRELTKLKSTYVDALPLL</sequence>
<dbReference type="InterPro" id="IPR001098">
    <property type="entry name" value="DNA-dir_DNA_pol_A_palm_dom"/>
</dbReference>